<evidence type="ECO:0000256" key="3">
    <source>
        <dbReference type="ARBA" id="ARBA00016612"/>
    </source>
</evidence>
<name>A0A343YVD1_9HYME</name>
<protein>
    <recommendedName>
        <fullName evidence="3">NADH-ubiquinone oxidoreductase chain 4L</fullName>
    </recommendedName>
    <alternativeName>
        <fullName evidence="9">NADH dehydrogenase subunit 4L</fullName>
    </alternativeName>
</protein>
<organism evidence="12">
    <name type="scientific">Dinocampus coccinellae</name>
    <dbReference type="NCBI Taxonomy" id="144245"/>
    <lineage>
        <taxon>Eukaryota</taxon>
        <taxon>Metazoa</taxon>
        <taxon>Ecdysozoa</taxon>
        <taxon>Arthropoda</taxon>
        <taxon>Hexapoda</taxon>
        <taxon>Insecta</taxon>
        <taxon>Pterygota</taxon>
        <taxon>Neoptera</taxon>
        <taxon>Endopterygota</taxon>
        <taxon>Hymenoptera</taxon>
        <taxon>Apocrita</taxon>
        <taxon>Ichneumonoidea</taxon>
        <taxon>Braconidae</taxon>
        <taxon>Euphorinae</taxon>
        <taxon>Dinocampus</taxon>
    </lineage>
</organism>
<keyword evidence="4 11" id="KW-0812">Transmembrane</keyword>
<dbReference type="Pfam" id="PF00420">
    <property type="entry name" value="Oxidored_q2"/>
    <property type="match status" value="1"/>
</dbReference>
<evidence type="ECO:0000256" key="7">
    <source>
        <dbReference type="ARBA" id="ARBA00023027"/>
    </source>
</evidence>
<evidence type="ECO:0000256" key="4">
    <source>
        <dbReference type="ARBA" id="ARBA00022692"/>
    </source>
</evidence>
<evidence type="ECO:0000313" key="12">
    <source>
        <dbReference type="EMBL" id="AWN56208.1"/>
    </source>
</evidence>
<dbReference type="GO" id="GO:0008137">
    <property type="term" value="F:NADH dehydrogenase (ubiquinone) activity"/>
    <property type="evidence" value="ECO:0007669"/>
    <property type="project" value="UniProtKB-EC"/>
</dbReference>
<keyword evidence="7" id="KW-0520">NAD</keyword>
<evidence type="ECO:0000256" key="5">
    <source>
        <dbReference type="ARBA" id="ARBA00022967"/>
    </source>
</evidence>
<dbReference type="InterPro" id="IPR039428">
    <property type="entry name" value="NUOK/Mnh_C1-like"/>
</dbReference>
<keyword evidence="12" id="KW-0496">Mitochondrion</keyword>
<evidence type="ECO:0000256" key="6">
    <source>
        <dbReference type="ARBA" id="ARBA00022989"/>
    </source>
</evidence>
<dbReference type="EMBL" id="MG253265">
    <property type="protein sequence ID" value="AWN56208.1"/>
    <property type="molecule type" value="Genomic_DNA"/>
</dbReference>
<comment type="similarity">
    <text evidence="2">Belongs to the complex I subunit 4L family.</text>
</comment>
<accession>A0A343YVD1</accession>
<sequence>MSSLMFISFFNHIIYILITLEFLMINMIFLSYTIMKMMNLNIFFISILLTIMICESILGLTLLIYMVRIEGNDYIKNLNLMKW</sequence>
<feature type="transmembrane region" description="Helical" evidence="11">
    <location>
        <begin position="40"/>
        <end position="67"/>
    </location>
</feature>
<comment type="catalytic activity">
    <reaction evidence="10">
        <text>a ubiquinone + NADH + 5 H(+)(in) = a ubiquinol + NAD(+) + 4 H(+)(out)</text>
        <dbReference type="Rhea" id="RHEA:29091"/>
        <dbReference type="Rhea" id="RHEA-COMP:9565"/>
        <dbReference type="Rhea" id="RHEA-COMP:9566"/>
        <dbReference type="ChEBI" id="CHEBI:15378"/>
        <dbReference type="ChEBI" id="CHEBI:16389"/>
        <dbReference type="ChEBI" id="CHEBI:17976"/>
        <dbReference type="ChEBI" id="CHEBI:57540"/>
        <dbReference type="ChEBI" id="CHEBI:57945"/>
        <dbReference type="EC" id="7.1.1.2"/>
    </reaction>
</comment>
<evidence type="ECO:0000256" key="10">
    <source>
        <dbReference type="ARBA" id="ARBA00049551"/>
    </source>
</evidence>
<evidence type="ECO:0000256" key="11">
    <source>
        <dbReference type="SAM" id="Phobius"/>
    </source>
</evidence>
<dbReference type="GO" id="GO:0016020">
    <property type="term" value="C:membrane"/>
    <property type="evidence" value="ECO:0007669"/>
    <property type="project" value="UniProtKB-SubCell"/>
</dbReference>
<geneLocation type="mitochondrion" evidence="12"/>
<evidence type="ECO:0000256" key="9">
    <source>
        <dbReference type="ARBA" id="ARBA00031586"/>
    </source>
</evidence>
<dbReference type="Gene3D" id="1.10.287.3510">
    <property type="match status" value="1"/>
</dbReference>
<dbReference type="AlphaFoldDB" id="A0A343YVD1"/>
<reference evidence="12" key="1">
    <citation type="submission" date="2017-10" db="EMBL/GenBank/DDBJ databases">
        <title>Mitogenomes of tropical arthropods.</title>
        <authorList>
            <person name="Pires Paula D."/>
            <person name="Coiti Togawa R."/>
        </authorList>
    </citation>
    <scope>NUCLEOTIDE SEQUENCE</scope>
</reference>
<evidence type="ECO:0000256" key="8">
    <source>
        <dbReference type="ARBA" id="ARBA00023136"/>
    </source>
</evidence>
<proteinExistence type="inferred from homology"/>
<evidence type="ECO:0000256" key="1">
    <source>
        <dbReference type="ARBA" id="ARBA00004141"/>
    </source>
</evidence>
<evidence type="ECO:0000256" key="2">
    <source>
        <dbReference type="ARBA" id="ARBA00010519"/>
    </source>
</evidence>
<keyword evidence="5" id="KW-1278">Translocase</keyword>
<keyword evidence="8 11" id="KW-0472">Membrane</keyword>
<keyword evidence="6 11" id="KW-1133">Transmembrane helix</keyword>
<feature type="transmembrane region" description="Helical" evidence="11">
    <location>
        <begin position="12"/>
        <end position="34"/>
    </location>
</feature>
<comment type="subcellular location">
    <subcellularLocation>
        <location evidence="1">Membrane</location>
        <topology evidence="1">Multi-pass membrane protein</topology>
    </subcellularLocation>
</comment>